<evidence type="ECO:0000313" key="1">
    <source>
        <dbReference type="EMBL" id="KAJ8387808.1"/>
    </source>
</evidence>
<reference evidence="1" key="1">
    <citation type="journal article" date="2023" name="Science">
        <title>Genome structures resolve the early diversification of teleost fishes.</title>
        <authorList>
            <person name="Parey E."/>
            <person name="Louis A."/>
            <person name="Montfort J."/>
            <person name="Bouchez O."/>
            <person name="Roques C."/>
            <person name="Iampietro C."/>
            <person name="Lluch J."/>
            <person name="Castinel A."/>
            <person name="Donnadieu C."/>
            <person name="Desvignes T."/>
            <person name="Floi Bucao C."/>
            <person name="Jouanno E."/>
            <person name="Wen M."/>
            <person name="Mejri S."/>
            <person name="Dirks R."/>
            <person name="Jansen H."/>
            <person name="Henkel C."/>
            <person name="Chen W.J."/>
            <person name="Zahm M."/>
            <person name="Cabau C."/>
            <person name="Klopp C."/>
            <person name="Thompson A.W."/>
            <person name="Robinson-Rechavi M."/>
            <person name="Braasch I."/>
            <person name="Lecointre G."/>
            <person name="Bobe J."/>
            <person name="Postlethwait J.H."/>
            <person name="Berthelot C."/>
            <person name="Roest Crollius H."/>
            <person name="Guiguen Y."/>
        </authorList>
    </citation>
    <scope>NUCLEOTIDE SEQUENCE</scope>
    <source>
        <strain evidence="1">NC1722</strain>
    </source>
</reference>
<keyword evidence="2" id="KW-1185">Reference proteome</keyword>
<dbReference type="Proteomes" id="UP001221898">
    <property type="component" value="Unassembled WGS sequence"/>
</dbReference>
<protein>
    <submittedName>
        <fullName evidence="1">Uncharacterized protein</fullName>
    </submittedName>
</protein>
<proteinExistence type="predicted"/>
<gene>
    <name evidence="1" type="ORF">AAFF_G00149570</name>
</gene>
<comment type="caution">
    <text evidence="1">The sequence shown here is derived from an EMBL/GenBank/DDBJ whole genome shotgun (WGS) entry which is preliminary data.</text>
</comment>
<evidence type="ECO:0000313" key="2">
    <source>
        <dbReference type="Proteomes" id="UP001221898"/>
    </source>
</evidence>
<dbReference type="EMBL" id="JAINUG010000205">
    <property type="protein sequence ID" value="KAJ8387808.1"/>
    <property type="molecule type" value="Genomic_DNA"/>
</dbReference>
<accession>A0AAD7W8X2</accession>
<name>A0AAD7W8X2_9TELE</name>
<dbReference type="AlphaFoldDB" id="A0AAD7W8X2"/>
<organism evidence="1 2">
    <name type="scientific">Aldrovandia affinis</name>
    <dbReference type="NCBI Taxonomy" id="143900"/>
    <lineage>
        <taxon>Eukaryota</taxon>
        <taxon>Metazoa</taxon>
        <taxon>Chordata</taxon>
        <taxon>Craniata</taxon>
        <taxon>Vertebrata</taxon>
        <taxon>Euteleostomi</taxon>
        <taxon>Actinopterygii</taxon>
        <taxon>Neopterygii</taxon>
        <taxon>Teleostei</taxon>
        <taxon>Notacanthiformes</taxon>
        <taxon>Halosauridae</taxon>
        <taxon>Aldrovandia</taxon>
    </lineage>
</organism>
<sequence>MPLLQAQHSYSFQEVETEPHFKALRFPKIQEICPKFESVMGREAAAPPGREEGLCGSGSSTISGVQTDLGFAL</sequence>